<feature type="compositionally biased region" description="Basic and acidic residues" evidence="1">
    <location>
        <begin position="282"/>
        <end position="294"/>
    </location>
</feature>
<feature type="region of interest" description="Disordered" evidence="1">
    <location>
        <begin position="66"/>
        <end position="100"/>
    </location>
</feature>
<evidence type="ECO:0000256" key="1">
    <source>
        <dbReference type="SAM" id="MobiDB-lite"/>
    </source>
</evidence>
<dbReference type="EMBL" id="GIIL01002286">
    <property type="protein sequence ID" value="NOV46012.1"/>
    <property type="molecule type" value="Transcribed_RNA"/>
</dbReference>
<feature type="region of interest" description="Disordered" evidence="1">
    <location>
        <begin position="264"/>
        <end position="294"/>
    </location>
</feature>
<organism evidence="2">
    <name type="scientific">Xenopsylla cheopis</name>
    <name type="common">Oriental rat flea</name>
    <name type="synonym">Pulex cheopis</name>
    <dbReference type="NCBI Taxonomy" id="163159"/>
    <lineage>
        <taxon>Eukaryota</taxon>
        <taxon>Metazoa</taxon>
        <taxon>Ecdysozoa</taxon>
        <taxon>Arthropoda</taxon>
        <taxon>Hexapoda</taxon>
        <taxon>Insecta</taxon>
        <taxon>Pterygota</taxon>
        <taxon>Neoptera</taxon>
        <taxon>Endopterygota</taxon>
        <taxon>Siphonaptera</taxon>
        <taxon>Pulicidae</taxon>
        <taxon>Xenopsyllinae</taxon>
        <taxon>Xenopsylla</taxon>
    </lineage>
</organism>
<feature type="compositionally biased region" description="Basic and acidic residues" evidence="1">
    <location>
        <begin position="264"/>
        <end position="275"/>
    </location>
</feature>
<protein>
    <submittedName>
        <fullName evidence="2">Putative mucin-4 isoform x2</fullName>
    </submittedName>
</protein>
<feature type="compositionally biased region" description="Basic and acidic residues" evidence="1">
    <location>
        <begin position="125"/>
        <end position="141"/>
    </location>
</feature>
<evidence type="ECO:0000313" key="2">
    <source>
        <dbReference type="EMBL" id="NOV46012.1"/>
    </source>
</evidence>
<dbReference type="AlphaFoldDB" id="A0A6M2DI81"/>
<name>A0A6M2DI81_XENCH</name>
<feature type="region of interest" description="Disordered" evidence="1">
    <location>
        <begin position="125"/>
        <end position="179"/>
    </location>
</feature>
<sequence length="527" mass="59552">MTSNGHPPRARVVSIFDYPEHLNPFYEDDNHNRIRFWSIGKKKSRSNSFSLSGIRNAMTLRSFRGKKEAKMSTPVRDQPEESILRSRAGGNLSRSTQSVPCAMEEDGRARGVYVACVTPNSVSRFEHDHHAQPPAQEDHSSSRLSVNSTCERISGKPPRPYRKKRRAPPPPIPIFTDPVSDISLDDESLKTELKIVEDIKPTEILITPATPEPTENIEIQDNFNSTKNQIDIELKIEEKNATAEKSSTNNEVTFAQDKNEVMDEQKKENITKNEVTDEQEEENMKKNDVTGEQDKEKITNNEVNTEMITKNILLEDEKKGESTISLHIRETYEAKNEEKKECNTEKSVIEAETADSSKISATADIDVNASITLLPSTAEIITTNDKPIPKMRTVLPNGSPGKKRLEIEEHDNHNSFTDRVEINCNETSEQTTINGETINKANAIEELEKCTKEINEILQELENSPATNLEVHHDDTNNNQMPDWSSFYRSASTVSNDKYRTVISNVQLNSSPERSLENDQQTSTLKN</sequence>
<proteinExistence type="predicted"/>
<feature type="compositionally biased region" description="Polar residues" evidence="1">
    <location>
        <begin position="142"/>
        <end position="151"/>
    </location>
</feature>
<accession>A0A6M2DI81</accession>
<reference evidence="2" key="1">
    <citation type="submission" date="2020-03" db="EMBL/GenBank/DDBJ databases">
        <title>Transcriptomic Profiling of the Digestive Tract of the Rat Flea, Xenopsylla cheopis, Following Blood Feeding and Infection with Yersinia pestis.</title>
        <authorList>
            <person name="Bland D.M."/>
            <person name="Martens C.A."/>
            <person name="Virtaneva K."/>
            <person name="Kanakabandi K."/>
            <person name="Long D."/>
            <person name="Rosenke R."/>
            <person name="Saturday G.A."/>
            <person name="Hoyt F.H."/>
            <person name="Bruno D.P."/>
            <person name="Ribeiro J.M.C."/>
            <person name="Hinnebusch J."/>
        </authorList>
    </citation>
    <scope>NUCLEOTIDE SEQUENCE</scope>
</reference>